<comment type="caution">
    <text evidence="2">The sequence shown here is derived from an EMBL/GenBank/DDBJ whole genome shotgun (WGS) entry which is preliminary data.</text>
</comment>
<name>A0A8T1RC88_CARIL</name>
<feature type="compositionally biased region" description="Polar residues" evidence="1">
    <location>
        <begin position="25"/>
        <end position="39"/>
    </location>
</feature>
<proteinExistence type="predicted"/>
<evidence type="ECO:0000313" key="3">
    <source>
        <dbReference type="Proteomes" id="UP000811609"/>
    </source>
</evidence>
<dbReference type="Proteomes" id="UP000811609">
    <property type="component" value="Chromosome 2"/>
</dbReference>
<evidence type="ECO:0000256" key="1">
    <source>
        <dbReference type="SAM" id="MobiDB-lite"/>
    </source>
</evidence>
<protein>
    <submittedName>
        <fullName evidence="2">Uncharacterized protein</fullName>
    </submittedName>
</protein>
<sequence length="82" mass="8801">MAAECISINADLGKLSLPIDRGSDRNNGTSENQSCSPYSIGTPQSAIGSLRCLHTTHCPFGILHDKQNISFTIDPNIQSGHF</sequence>
<reference evidence="2" key="1">
    <citation type="submission" date="2020-12" db="EMBL/GenBank/DDBJ databases">
        <title>WGS assembly of Carya illinoinensis cv. Pawnee.</title>
        <authorList>
            <person name="Platts A."/>
            <person name="Shu S."/>
            <person name="Wright S."/>
            <person name="Barry K."/>
            <person name="Edger P."/>
            <person name="Pires J.C."/>
            <person name="Schmutz J."/>
        </authorList>
    </citation>
    <scope>NUCLEOTIDE SEQUENCE</scope>
    <source>
        <tissue evidence="2">Leaf</tissue>
    </source>
</reference>
<gene>
    <name evidence="2" type="ORF">CIPAW_02G060400</name>
</gene>
<feature type="region of interest" description="Disordered" evidence="1">
    <location>
        <begin position="16"/>
        <end position="39"/>
    </location>
</feature>
<dbReference type="EMBL" id="CM031810">
    <property type="protein sequence ID" value="KAG6663993.1"/>
    <property type="molecule type" value="Genomic_DNA"/>
</dbReference>
<organism evidence="2 3">
    <name type="scientific">Carya illinoinensis</name>
    <name type="common">Pecan</name>
    <dbReference type="NCBI Taxonomy" id="32201"/>
    <lineage>
        <taxon>Eukaryota</taxon>
        <taxon>Viridiplantae</taxon>
        <taxon>Streptophyta</taxon>
        <taxon>Embryophyta</taxon>
        <taxon>Tracheophyta</taxon>
        <taxon>Spermatophyta</taxon>
        <taxon>Magnoliopsida</taxon>
        <taxon>eudicotyledons</taxon>
        <taxon>Gunneridae</taxon>
        <taxon>Pentapetalae</taxon>
        <taxon>rosids</taxon>
        <taxon>fabids</taxon>
        <taxon>Fagales</taxon>
        <taxon>Juglandaceae</taxon>
        <taxon>Carya</taxon>
    </lineage>
</organism>
<evidence type="ECO:0000313" key="2">
    <source>
        <dbReference type="EMBL" id="KAG6663993.1"/>
    </source>
</evidence>
<dbReference type="AlphaFoldDB" id="A0A8T1RC88"/>
<accession>A0A8T1RC88</accession>
<keyword evidence="3" id="KW-1185">Reference proteome</keyword>